<dbReference type="GO" id="GO:0015979">
    <property type="term" value="P:photosynthesis"/>
    <property type="evidence" value="ECO:0007669"/>
    <property type="project" value="UniProtKB-KW"/>
</dbReference>
<dbReference type="PROSITE" id="PS51257">
    <property type="entry name" value="PROKAR_LIPOPROTEIN"/>
    <property type="match status" value="1"/>
</dbReference>
<dbReference type="PANTHER" id="PTHR47199">
    <property type="entry name" value="PHOTOSYSTEM II STABILITY/ASSEMBLY FACTOR HCF136, CHLOROPLASTIC"/>
    <property type="match status" value="1"/>
</dbReference>
<dbReference type="InterPro" id="IPR028203">
    <property type="entry name" value="PSII_CF48-like_dom"/>
</dbReference>
<dbReference type="EMBL" id="WWEO01000043">
    <property type="protein sequence ID" value="NCD70923.1"/>
    <property type="molecule type" value="Genomic_DNA"/>
</dbReference>
<dbReference type="Gene3D" id="2.130.10.10">
    <property type="entry name" value="YVTN repeat-like/Quinoprotein amine dehydrogenase"/>
    <property type="match status" value="2"/>
</dbReference>
<evidence type="ECO:0000256" key="2">
    <source>
        <dbReference type="ARBA" id="ARBA00023276"/>
    </source>
</evidence>
<evidence type="ECO:0000256" key="3">
    <source>
        <dbReference type="SAM" id="SignalP"/>
    </source>
</evidence>
<sequence>MKPYLKLLTLLAICTFSSCGKDAVINLTDAYTVLPATLPENLRSVYFIDNETGFVGGIGGGIYKTTNGGQSWDNLTSNVNYSISGLFFTSSSTGFAVGGQNSCSGTGCVPPGGFILRTTNGGKSWTKVYTPSKPLEVTSVWFVNPSTGYCTNGTRILKTTNGGDSWSEYDLGDIGGLLTQVRFADAKNGFAVALFDKIAQTTDGGNTWQVISTQFDQGYYAVVPTNGSIYVAGQRKIIKSTDNGTTWTMLNNAPTNMFSIYFVNAKKGLALGVGNYSGGDFGYSYAAMYATSDGGDTWTGSSDIKDFGNVQAVSFLGNGTSGYGISGNKVIHFNIK</sequence>
<feature type="chain" id="PRO_5037697399" description="Photosynthesis system II assembly factor Ycf48/Hcf136-like domain-containing protein" evidence="3">
    <location>
        <begin position="21"/>
        <end position="336"/>
    </location>
</feature>
<comment type="caution">
    <text evidence="5">The sequence shown here is derived from an EMBL/GenBank/DDBJ whole genome shotgun (WGS) entry which is preliminary data.</text>
</comment>
<name>A0A965ZH17_9SPHI</name>
<keyword evidence="1" id="KW-0602">Photosynthesis</keyword>
<evidence type="ECO:0000313" key="5">
    <source>
        <dbReference type="EMBL" id="NCD70923.1"/>
    </source>
</evidence>
<keyword evidence="6" id="KW-1185">Reference proteome</keyword>
<reference evidence="5" key="2">
    <citation type="submission" date="2020-10" db="EMBL/GenBank/DDBJ databases">
        <title>Mucilaginibacter sp. nov., isolated from soil.</title>
        <authorList>
            <person name="Jeon C.O."/>
        </authorList>
    </citation>
    <scope>NUCLEOTIDE SEQUENCE</scope>
    <source>
        <strain evidence="5">R11</strain>
    </source>
</reference>
<dbReference type="InterPro" id="IPR015943">
    <property type="entry name" value="WD40/YVTN_repeat-like_dom_sf"/>
</dbReference>
<dbReference type="Proteomes" id="UP000638732">
    <property type="component" value="Unassembled WGS sequence"/>
</dbReference>
<protein>
    <recommendedName>
        <fullName evidence="4">Photosynthesis system II assembly factor Ycf48/Hcf136-like domain-containing protein</fullName>
    </recommendedName>
</protein>
<dbReference type="InterPro" id="IPR036278">
    <property type="entry name" value="Sialidase_sf"/>
</dbReference>
<gene>
    <name evidence="5" type="ORF">GSY63_16275</name>
</gene>
<dbReference type="Pfam" id="PF14870">
    <property type="entry name" value="PSII_BNR"/>
    <property type="match status" value="1"/>
</dbReference>
<evidence type="ECO:0000313" key="6">
    <source>
        <dbReference type="Proteomes" id="UP000638732"/>
    </source>
</evidence>
<evidence type="ECO:0000256" key="1">
    <source>
        <dbReference type="ARBA" id="ARBA00022531"/>
    </source>
</evidence>
<keyword evidence="3" id="KW-0732">Signal</keyword>
<dbReference type="AlphaFoldDB" id="A0A965ZH17"/>
<dbReference type="PANTHER" id="PTHR47199:SF2">
    <property type="entry name" value="PHOTOSYSTEM II STABILITY_ASSEMBLY FACTOR HCF136, CHLOROPLASTIC"/>
    <property type="match status" value="1"/>
</dbReference>
<dbReference type="RefSeq" id="WP_166586868.1">
    <property type="nucleotide sequence ID" value="NZ_WWEO01000043.1"/>
</dbReference>
<proteinExistence type="predicted"/>
<keyword evidence="2" id="KW-0604">Photosystem II</keyword>
<feature type="signal peptide" evidence="3">
    <location>
        <begin position="1"/>
        <end position="20"/>
    </location>
</feature>
<accession>A0A965ZH17</accession>
<dbReference type="CDD" id="cd15482">
    <property type="entry name" value="Sialidase_non-viral"/>
    <property type="match status" value="1"/>
</dbReference>
<evidence type="ECO:0000259" key="4">
    <source>
        <dbReference type="Pfam" id="PF14870"/>
    </source>
</evidence>
<organism evidence="5 6">
    <name type="scientific">Mucilaginibacter agri</name>
    <dbReference type="NCBI Taxonomy" id="2695265"/>
    <lineage>
        <taxon>Bacteria</taxon>
        <taxon>Pseudomonadati</taxon>
        <taxon>Bacteroidota</taxon>
        <taxon>Sphingobacteriia</taxon>
        <taxon>Sphingobacteriales</taxon>
        <taxon>Sphingobacteriaceae</taxon>
        <taxon>Mucilaginibacter</taxon>
    </lineage>
</organism>
<dbReference type="SUPFAM" id="SSF50939">
    <property type="entry name" value="Sialidases"/>
    <property type="match status" value="1"/>
</dbReference>
<feature type="domain" description="Photosynthesis system II assembly factor Ycf48/Hcf136-like" evidence="4">
    <location>
        <begin position="177"/>
        <end position="248"/>
    </location>
</feature>
<reference evidence="5" key="1">
    <citation type="submission" date="2020-01" db="EMBL/GenBank/DDBJ databases">
        <authorList>
            <person name="Seo Y.L."/>
        </authorList>
    </citation>
    <scope>NUCLEOTIDE SEQUENCE</scope>
    <source>
        <strain evidence="5">R11</strain>
    </source>
</reference>
<dbReference type="GO" id="GO:0009523">
    <property type="term" value="C:photosystem II"/>
    <property type="evidence" value="ECO:0007669"/>
    <property type="project" value="UniProtKB-KW"/>
</dbReference>